<proteinExistence type="predicted"/>
<dbReference type="InterPro" id="IPR032675">
    <property type="entry name" value="LRR_dom_sf"/>
</dbReference>
<organism evidence="1 2">
    <name type="scientific">Roseburia intestinalis L1-82</name>
    <dbReference type="NCBI Taxonomy" id="536231"/>
    <lineage>
        <taxon>Bacteria</taxon>
        <taxon>Bacillati</taxon>
        <taxon>Bacillota</taxon>
        <taxon>Clostridia</taxon>
        <taxon>Lachnospirales</taxon>
        <taxon>Lachnospiraceae</taxon>
        <taxon>Roseburia</taxon>
    </lineage>
</organism>
<evidence type="ECO:0008006" key="3">
    <source>
        <dbReference type="Google" id="ProtNLM"/>
    </source>
</evidence>
<dbReference type="HOGENOM" id="CLU_064292_1_0_9"/>
<protein>
    <recommendedName>
        <fullName evidence="3">Leucine-rich repeat domain-containing protein</fullName>
    </recommendedName>
</protein>
<dbReference type="Pfam" id="PF13306">
    <property type="entry name" value="LRR_5"/>
    <property type="match status" value="1"/>
</dbReference>
<dbReference type="EMBL" id="ABYJ02000200">
    <property type="protein sequence ID" value="EEU99511.1"/>
    <property type="molecule type" value="Genomic_DNA"/>
</dbReference>
<evidence type="ECO:0000313" key="1">
    <source>
        <dbReference type="EMBL" id="EEU99511.1"/>
    </source>
</evidence>
<comment type="caution">
    <text evidence="1">The sequence shown here is derived from an EMBL/GenBank/DDBJ whole genome shotgun (WGS) entry which is preliminary data.</text>
</comment>
<name>C7GF72_9FIRM</name>
<dbReference type="InterPro" id="IPR026906">
    <property type="entry name" value="LRR_5"/>
</dbReference>
<sequence length="362" mass="41749">MRYAAAWKHRILIALNSTEMRSTMQTYYQCYWNKTSEENIRILRMFGESEEAVVPEMIAGRAVVEAGDYCFAVSEHLPAEYGCTVCIYDTEEKTWQEIPADGADWNTRLVELSGARLKKLTLPDNMRKVGNYAFYNCTALEMLVTGKYLEEIGSDAFMNCKKFHFLTVRCDVGERSGAKQILSRISADMEVTFAGKTGQTVVFYPEYYESYDEIAPAHIFGRSIEGEGFRARQCFKEGVPDLSLYDTIFPKACAEEKEHTLLHILSLRLRYPVSLTDEAKERYVAHLREQELYIIPKLVEQKNMEMTAFFCENGWISQAAVKAGLEQASRMEWAEGTAELLHLQSKYFTEQKKERYSFDDLW</sequence>
<dbReference type="Proteomes" id="UP000004828">
    <property type="component" value="Unassembled WGS sequence"/>
</dbReference>
<dbReference type="AlphaFoldDB" id="C7GF72"/>
<reference evidence="1 2" key="1">
    <citation type="submission" date="2009-08" db="EMBL/GenBank/DDBJ databases">
        <authorList>
            <person name="Weinstock G."/>
            <person name="Sodergren E."/>
            <person name="Clifton S."/>
            <person name="Fulton L."/>
            <person name="Fulton B."/>
            <person name="Courtney L."/>
            <person name="Fronick C."/>
            <person name="Harrison M."/>
            <person name="Strong C."/>
            <person name="Farmer C."/>
            <person name="Delahaunty K."/>
            <person name="Markovic C."/>
            <person name="Hall O."/>
            <person name="Minx P."/>
            <person name="Tomlinson C."/>
            <person name="Mitreva M."/>
            <person name="Nelson J."/>
            <person name="Hou S."/>
            <person name="Wollam A."/>
            <person name="Pepin K.H."/>
            <person name="Johnson M."/>
            <person name="Bhonagiri V."/>
            <person name="Nash W.E."/>
            <person name="Warren W."/>
            <person name="Chinwalla A."/>
            <person name="Mardis E.R."/>
            <person name="Wilson R.K."/>
        </authorList>
    </citation>
    <scope>NUCLEOTIDE SEQUENCE [LARGE SCALE GENOMIC DNA]</scope>
    <source>
        <strain evidence="1 2">L1-82</strain>
    </source>
</reference>
<gene>
    <name evidence="1" type="ORF">ROSINTL182_08577</name>
</gene>
<evidence type="ECO:0000313" key="2">
    <source>
        <dbReference type="Proteomes" id="UP000004828"/>
    </source>
</evidence>
<dbReference type="Gene3D" id="3.80.10.10">
    <property type="entry name" value="Ribonuclease Inhibitor"/>
    <property type="match status" value="1"/>
</dbReference>
<accession>C7GF72</accession>